<organism evidence="1 2">
    <name type="scientific">Paenibacillus sophorae</name>
    <dbReference type="NCBI Taxonomy" id="1333845"/>
    <lineage>
        <taxon>Bacteria</taxon>
        <taxon>Bacillati</taxon>
        <taxon>Bacillota</taxon>
        <taxon>Bacilli</taxon>
        <taxon>Bacillales</taxon>
        <taxon>Paenibacillaceae</taxon>
        <taxon>Paenibacillus</taxon>
    </lineage>
</organism>
<dbReference type="EMBL" id="FODH01000023">
    <property type="protein sequence ID" value="SEP13785.1"/>
    <property type="molecule type" value="Genomic_DNA"/>
</dbReference>
<sequence>MSIYQTIHWYVFHKKFIFHSMGLVEKFTFSTSINSKFFIIIQV</sequence>
<dbReference type="AlphaFoldDB" id="A0A1H8VEG6"/>
<evidence type="ECO:0000313" key="1">
    <source>
        <dbReference type="EMBL" id="SEP13785.1"/>
    </source>
</evidence>
<evidence type="ECO:0000313" key="2">
    <source>
        <dbReference type="Proteomes" id="UP000198809"/>
    </source>
</evidence>
<gene>
    <name evidence="1" type="ORF">SAMN04487895_12354</name>
</gene>
<proteinExistence type="predicted"/>
<accession>A0A1H8VEG6</accession>
<dbReference type="Proteomes" id="UP000198809">
    <property type="component" value="Unassembled WGS sequence"/>
</dbReference>
<name>A0A1H8VEG6_9BACL</name>
<dbReference type="STRING" id="1333845.SAMN04487895_12354"/>
<protein>
    <submittedName>
        <fullName evidence="1">Uncharacterized protein</fullName>
    </submittedName>
</protein>
<reference evidence="1 2" key="1">
    <citation type="submission" date="2016-10" db="EMBL/GenBank/DDBJ databases">
        <authorList>
            <person name="de Groot N.N."/>
        </authorList>
    </citation>
    <scope>NUCLEOTIDE SEQUENCE [LARGE SCALE GENOMIC DNA]</scope>
    <source>
        <strain evidence="1 2">CGMCC 1.10238</strain>
    </source>
</reference>